<protein>
    <submittedName>
        <fullName evidence="1">Uncharacterized protein</fullName>
    </submittedName>
</protein>
<accession>A0A176VUS4</accession>
<evidence type="ECO:0000313" key="1">
    <source>
        <dbReference type="EMBL" id="OAE24121.1"/>
    </source>
</evidence>
<evidence type="ECO:0000313" key="2">
    <source>
        <dbReference type="Proteomes" id="UP000077202"/>
    </source>
</evidence>
<comment type="caution">
    <text evidence="1">The sequence shown here is derived from an EMBL/GenBank/DDBJ whole genome shotgun (WGS) entry which is preliminary data.</text>
</comment>
<dbReference type="AlphaFoldDB" id="A0A176VUS4"/>
<name>A0A176VUS4_MARPO</name>
<reference evidence="1" key="1">
    <citation type="submission" date="2016-03" db="EMBL/GenBank/DDBJ databases">
        <title>Mechanisms controlling the formation of the plant cell surface in tip-growing cells are functionally conserved among land plants.</title>
        <authorList>
            <person name="Honkanen S."/>
            <person name="Jones V.A."/>
            <person name="Morieri G."/>
            <person name="Champion C."/>
            <person name="Hetherington A.J."/>
            <person name="Kelly S."/>
            <person name="Saint-Marcoux D."/>
            <person name="Proust H."/>
            <person name="Prescott H."/>
            <person name="Dolan L."/>
        </authorList>
    </citation>
    <scope>NUCLEOTIDE SEQUENCE [LARGE SCALE GENOMIC DNA]</scope>
    <source>
        <tissue evidence="1">Whole gametophyte</tissue>
    </source>
</reference>
<gene>
    <name evidence="1" type="ORF">AXG93_2752s1350</name>
</gene>
<dbReference type="Proteomes" id="UP000077202">
    <property type="component" value="Unassembled WGS sequence"/>
</dbReference>
<sequence length="160" mass="17927">MVLKGSSKTNLGGKLYMKTKQFLKGLKANKKSRGKSSRNLSDGESCCTSTGFMQNIDGELGSYPQMYDRGDVGNTSFRHWVHNSDPNLSYGEDTMDTSEVVLVDDMTSQPQSYESQDWLLTLESRYDKFEAATSIDYDQMIEESAEDVHGGMARSDFVKN</sequence>
<dbReference type="EMBL" id="LVLJ01002675">
    <property type="protein sequence ID" value="OAE24121.1"/>
    <property type="molecule type" value="Genomic_DNA"/>
</dbReference>
<organism evidence="1 2">
    <name type="scientific">Marchantia polymorpha subsp. ruderalis</name>
    <dbReference type="NCBI Taxonomy" id="1480154"/>
    <lineage>
        <taxon>Eukaryota</taxon>
        <taxon>Viridiplantae</taxon>
        <taxon>Streptophyta</taxon>
        <taxon>Embryophyta</taxon>
        <taxon>Marchantiophyta</taxon>
        <taxon>Marchantiopsida</taxon>
        <taxon>Marchantiidae</taxon>
        <taxon>Marchantiales</taxon>
        <taxon>Marchantiaceae</taxon>
        <taxon>Marchantia</taxon>
    </lineage>
</organism>
<keyword evidence="2" id="KW-1185">Reference proteome</keyword>
<proteinExistence type="predicted"/>